<dbReference type="PANTHER" id="PTHR45758">
    <property type="entry name" value="MITOFERRIN-1-RELATED"/>
    <property type="match status" value="1"/>
</dbReference>
<dbReference type="FunCoup" id="A0A7M7KJW0">
    <property type="interactions" value="1402"/>
</dbReference>
<feature type="repeat" description="Solcar" evidence="12">
    <location>
        <begin position="11"/>
        <end position="99"/>
    </location>
</feature>
<evidence type="ECO:0000256" key="1">
    <source>
        <dbReference type="ARBA" id="ARBA00004448"/>
    </source>
</evidence>
<evidence type="ECO:0000256" key="8">
    <source>
        <dbReference type="ARBA" id="ARBA00023004"/>
    </source>
</evidence>
<dbReference type="GeneID" id="111250719"/>
<dbReference type="PROSITE" id="PS50920">
    <property type="entry name" value="SOLCAR"/>
    <property type="match status" value="3"/>
</dbReference>
<dbReference type="Gene3D" id="1.50.40.10">
    <property type="entry name" value="Mitochondrial carrier domain"/>
    <property type="match status" value="2"/>
</dbReference>
<evidence type="ECO:0000256" key="13">
    <source>
        <dbReference type="RuleBase" id="RU000488"/>
    </source>
</evidence>
<evidence type="ECO:0000256" key="4">
    <source>
        <dbReference type="ARBA" id="ARBA00022496"/>
    </source>
</evidence>
<evidence type="ECO:0000256" key="2">
    <source>
        <dbReference type="ARBA" id="ARBA00006375"/>
    </source>
</evidence>
<dbReference type="PANTHER" id="PTHR45758:SF20">
    <property type="entry name" value="MITOFERRIN-2"/>
    <property type="match status" value="1"/>
</dbReference>
<evidence type="ECO:0000256" key="6">
    <source>
        <dbReference type="ARBA" id="ARBA00022792"/>
    </source>
</evidence>
<keyword evidence="6" id="KW-0999">Mitochondrion inner membrane</keyword>
<evidence type="ECO:0000256" key="12">
    <source>
        <dbReference type="PROSITE-ProRule" id="PRU00282"/>
    </source>
</evidence>
<evidence type="ECO:0000256" key="9">
    <source>
        <dbReference type="ARBA" id="ARBA00023065"/>
    </source>
</evidence>
<dbReference type="Pfam" id="PF00153">
    <property type="entry name" value="Mito_carr"/>
    <property type="match status" value="3"/>
</dbReference>
<feature type="repeat" description="Solcar" evidence="12">
    <location>
        <begin position="107"/>
        <end position="191"/>
    </location>
</feature>
<dbReference type="RefSeq" id="XP_022662074.1">
    <property type="nucleotide sequence ID" value="XM_022806339.1"/>
</dbReference>
<evidence type="ECO:0000313" key="15">
    <source>
        <dbReference type="Proteomes" id="UP000594260"/>
    </source>
</evidence>
<keyword evidence="4" id="KW-0410">Iron transport</keyword>
<dbReference type="InterPro" id="IPR018108">
    <property type="entry name" value="MCP_transmembrane"/>
</dbReference>
<dbReference type="Proteomes" id="UP000594260">
    <property type="component" value="Unplaced"/>
</dbReference>
<organism evidence="14 15">
    <name type="scientific">Varroa destructor</name>
    <name type="common">Honeybee mite</name>
    <dbReference type="NCBI Taxonomy" id="109461"/>
    <lineage>
        <taxon>Eukaryota</taxon>
        <taxon>Metazoa</taxon>
        <taxon>Ecdysozoa</taxon>
        <taxon>Arthropoda</taxon>
        <taxon>Chelicerata</taxon>
        <taxon>Arachnida</taxon>
        <taxon>Acari</taxon>
        <taxon>Parasitiformes</taxon>
        <taxon>Mesostigmata</taxon>
        <taxon>Gamasina</taxon>
        <taxon>Dermanyssoidea</taxon>
        <taxon>Varroidae</taxon>
        <taxon>Varroa</taxon>
    </lineage>
</organism>
<dbReference type="FunFam" id="1.50.40.10:FF:000127">
    <property type="entry name" value="MC family mitochondrial carrier protein"/>
    <property type="match status" value="1"/>
</dbReference>
<dbReference type="GO" id="GO:0005743">
    <property type="term" value="C:mitochondrial inner membrane"/>
    <property type="evidence" value="ECO:0007669"/>
    <property type="project" value="UniProtKB-SubCell"/>
</dbReference>
<keyword evidence="3 13" id="KW-0813">Transport</keyword>
<evidence type="ECO:0000256" key="5">
    <source>
        <dbReference type="ARBA" id="ARBA00022692"/>
    </source>
</evidence>
<keyword evidence="9" id="KW-0406">Ion transport</keyword>
<dbReference type="AlphaFoldDB" id="A0A7M7KJW0"/>
<dbReference type="InParanoid" id="A0A7M7KJW0"/>
<dbReference type="FunFam" id="1.50.40.10:FF:000027">
    <property type="entry name" value="mitoferrin-2 isoform X1"/>
    <property type="match status" value="1"/>
</dbReference>
<evidence type="ECO:0000313" key="14">
    <source>
        <dbReference type="EnsemblMetazoa" id="XP_022662074"/>
    </source>
</evidence>
<keyword evidence="8" id="KW-0408">Iron</keyword>
<accession>A0A7M7KJW0</accession>
<dbReference type="OrthoDB" id="43906at2759"/>
<comment type="similarity">
    <text evidence="2 13">Belongs to the mitochondrial carrier (TC 2.A.29) family.</text>
</comment>
<dbReference type="OMA" id="WRPMRGM"/>
<evidence type="ECO:0000256" key="7">
    <source>
        <dbReference type="ARBA" id="ARBA00022989"/>
    </source>
</evidence>
<proteinExistence type="inferred from homology"/>
<dbReference type="InterPro" id="IPR023395">
    <property type="entry name" value="MCP_dom_sf"/>
</dbReference>
<evidence type="ECO:0000256" key="10">
    <source>
        <dbReference type="ARBA" id="ARBA00023128"/>
    </source>
</evidence>
<reference evidence="14" key="1">
    <citation type="submission" date="2021-01" db="UniProtKB">
        <authorList>
            <consortium name="EnsemblMetazoa"/>
        </authorList>
    </citation>
    <scope>IDENTIFICATION</scope>
</reference>
<dbReference type="EnsemblMetazoa" id="XM_022806339">
    <property type="protein sequence ID" value="XP_022662074"/>
    <property type="gene ID" value="LOC111250719"/>
</dbReference>
<dbReference type="SUPFAM" id="SSF103506">
    <property type="entry name" value="Mitochondrial carrier"/>
    <property type="match status" value="1"/>
</dbReference>
<name>A0A7M7KJW0_VARDE</name>
<dbReference type="KEGG" id="vde:111250719"/>
<keyword evidence="7" id="KW-1133">Transmembrane helix</keyword>
<evidence type="ECO:0000256" key="3">
    <source>
        <dbReference type="ARBA" id="ARBA00022448"/>
    </source>
</evidence>
<comment type="subcellular location">
    <subcellularLocation>
        <location evidence="1">Mitochondrion inner membrane</location>
        <topology evidence="1">Multi-pass membrane protein</topology>
    </subcellularLocation>
</comment>
<feature type="repeat" description="Solcar" evidence="12">
    <location>
        <begin position="198"/>
        <end position="291"/>
    </location>
</feature>
<evidence type="ECO:0000256" key="11">
    <source>
        <dbReference type="ARBA" id="ARBA00023136"/>
    </source>
</evidence>
<keyword evidence="11 12" id="KW-0472">Membrane</keyword>
<sequence length="336" mass="37087">MEDEYESLPSASTPVHMLAGAAAGIMEHCVMYPLDSVKTRLQSLRPSAGARYTGVMDGLYKMVRHEGMLRPVRGMSAVVMGSGPAHALYFSTYEKLKRKLSTNQRQSNPLSQCVAGGLATIMHDSVMNPAEVVKQRMQVYGSPYKNCMECLGHIWRSEGMRAFYRSFTTQLSMNIPFQCIHFVAYEFLQEMTNPTRTYNPSAHMISGALAGALASAATTPLDVCKTLLNTQEESVVRATNQHRIRGFLHAAFTIYTCCGPTGFFRGVQARILYQMPSTAIAWSVYELFKFLLYERKHHVVSMPVVTVKAGVEPATTAAAAALVEFQTSKEDVAVGL</sequence>
<keyword evidence="15" id="KW-1185">Reference proteome</keyword>
<keyword evidence="5 12" id="KW-0812">Transmembrane</keyword>
<protein>
    <submittedName>
        <fullName evidence="14">Uncharacterized protein</fullName>
    </submittedName>
</protein>
<dbReference type="GO" id="GO:0048250">
    <property type="term" value="P:iron import into the mitochondrion"/>
    <property type="evidence" value="ECO:0007669"/>
    <property type="project" value="TreeGrafter"/>
</dbReference>
<keyword evidence="10" id="KW-0496">Mitochondrion</keyword>
<dbReference type="GO" id="GO:0015093">
    <property type="term" value="F:ferrous iron transmembrane transporter activity"/>
    <property type="evidence" value="ECO:0007669"/>
    <property type="project" value="TreeGrafter"/>
</dbReference>